<dbReference type="InterPro" id="IPR012337">
    <property type="entry name" value="RNaseH-like_sf"/>
</dbReference>
<dbReference type="InterPro" id="IPR036397">
    <property type="entry name" value="RNaseH_sf"/>
</dbReference>
<feature type="domain" description="RNase H type-1" evidence="1">
    <location>
        <begin position="13"/>
        <end position="135"/>
    </location>
</feature>
<reference evidence="3" key="2">
    <citation type="journal article" date="2017" name="Nat. Plants">
        <title>The Aegilops tauschii genome reveals multiple impacts of transposons.</title>
        <authorList>
            <person name="Zhao G."/>
            <person name="Zou C."/>
            <person name="Li K."/>
            <person name="Wang K."/>
            <person name="Li T."/>
            <person name="Gao L."/>
            <person name="Zhang X."/>
            <person name="Wang H."/>
            <person name="Yang Z."/>
            <person name="Liu X."/>
            <person name="Jiang W."/>
            <person name="Mao L."/>
            <person name="Kong X."/>
            <person name="Jiao Y."/>
            <person name="Jia J."/>
        </authorList>
    </citation>
    <scope>NUCLEOTIDE SEQUENCE [LARGE SCALE GENOMIC DNA]</scope>
    <source>
        <strain evidence="3">cv. AL8/78</strain>
    </source>
</reference>
<reference evidence="2" key="3">
    <citation type="journal article" date="2017" name="Nature">
        <title>Genome sequence of the progenitor of the wheat D genome Aegilops tauschii.</title>
        <authorList>
            <person name="Luo M.C."/>
            <person name="Gu Y.Q."/>
            <person name="Puiu D."/>
            <person name="Wang H."/>
            <person name="Twardziok S.O."/>
            <person name="Deal K.R."/>
            <person name="Huo N."/>
            <person name="Zhu T."/>
            <person name="Wang L."/>
            <person name="Wang Y."/>
            <person name="McGuire P.E."/>
            <person name="Liu S."/>
            <person name="Long H."/>
            <person name="Ramasamy R.K."/>
            <person name="Rodriguez J.C."/>
            <person name="Van S.L."/>
            <person name="Yuan L."/>
            <person name="Wang Z."/>
            <person name="Xia Z."/>
            <person name="Xiao L."/>
            <person name="Anderson O.D."/>
            <person name="Ouyang S."/>
            <person name="Liang Y."/>
            <person name="Zimin A.V."/>
            <person name="Pertea G."/>
            <person name="Qi P."/>
            <person name="Bennetzen J.L."/>
            <person name="Dai X."/>
            <person name="Dawson M.W."/>
            <person name="Muller H.G."/>
            <person name="Kugler K."/>
            <person name="Rivarola-Duarte L."/>
            <person name="Spannagl M."/>
            <person name="Mayer K.F.X."/>
            <person name="Lu F.H."/>
            <person name="Bevan M.W."/>
            <person name="Leroy P."/>
            <person name="Li P."/>
            <person name="You F.M."/>
            <person name="Sun Q."/>
            <person name="Liu Z."/>
            <person name="Lyons E."/>
            <person name="Wicker T."/>
            <person name="Salzberg S.L."/>
            <person name="Devos K.M."/>
            <person name="Dvorak J."/>
        </authorList>
    </citation>
    <scope>NUCLEOTIDE SEQUENCE [LARGE SCALE GENOMIC DNA]</scope>
    <source>
        <strain evidence="2">cv. AL8/78</strain>
    </source>
</reference>
<dbReference type="InterPro" id="IPR002156">
    <property type="entry name" value="RNaseH_domain"/>
</dbReference>
<dbReference type="Pfam" id="PF13456">
    <property type="entry name" value="RVT_3"/>
    <property type="match status" value="1"/>
</dbReference>
<reference evidence="2" key="4">
    <citation type="submission" date="2019-03" db="UniProtKB">
        <authorList>
            <consortium name="EnsemblPlants"/>
        </authorList>
    </citation>
    <scope>IDENTIFICATION</scope>
</reference>
<dbReference type="PANTHER" id="PTHR47723">
    <property type="entry name" value="OS05G0353850 PROTEIN"/>
    <property type="match status" value="1"/>
</dbReference>
<dbReference type="AlphaFoldDB" id="A0A453DP78"/>
<evidence type="ECO:0000259" key="1">
    <source>
        <dbReference type="Pfam" id="PF13456"/>
    </source>
</evidence>
<reference evidence="3" key="1">
    <citation type="journal article" date="2014" name="Science">
        <title>Ancient hybridizations among the ancestral genomes of bread wheat.</title>
        <authorList>
            <consortium name="International Wheat Genome Sequencing Consortium,"/>
            <person name="Marcussen T."/>
            <person name="Sandve S.R."/>
            <person name="Heier L."/>
            <person name="Spannagl M."/>
            <person name="Pfeifer M."/>
            <person name="Jakobsen K.S."/>
            <person name="Wulff B.B."/>
            <person name="Steuernagel B."/>
            <person name="Mayer K.F."/>
            <person name="Olsen O.A."/>
        </authorList>
    </citation>
    <scope>NUCLEOTIDE SEQUENCE [LARGE SCALE GENOMIC DNA]</scope>
    <source>
        <strain evidence="3">cv. AL8/78</strain>
    </source>
</reference>
<sequence length="163" mass="17691">MWKKPTTGVVKINVDESFHAETLSGATGAVVPNDHGEFIAAATWYLAHISTVDSPEINAIRNGFMLATNRGCNRLIIESDSTFAVQGVNQADAYLGSDLSIIVECGQLAADFTSTTVVQWFGEANEVVNGLAKHASSSRYSTFWDSYFPDFISPFLVNHLAII</sequence>
<dbReference type="GO" id="GO:0004523">
    <property type="term" value="F:RNA-DNA hybrid ribonuclease activity"/>
    <property type="evidence" value="ECO:0007669"/>
    <property type="project" value="InterPro"/>
</dbReference>
<dbReference type="Gene3D" id="3.30.420.10">
    <property type="entry name" value="Ribonuclease H-like superfamily/Ribonuclease H"/>
    <property type="match status" value="1"/>
</dbReference>
<dbReference type="Gramene" id="AET3Gv20022200.2">
    <property type="protein sequence ID" value="AET3Gv20022200.2"/>
    <property type="gene ID" value="AET3Gv20022200"/>
</dbReference>
<dbReference type="SUPFAM" id="SSF53098">
    <property type="entry name" value="Ribonuclease H-like"/>
    <property type="match status" value="1"/>
</dbReference>
<accession>A0A453DP78</accession>
<dbReference type="Proteomes" id="UP000015105">
    <property type="component" value="Chromosome 3D"/>
</dbReference>
<evidence type="ECO:0000313" key="2">
    <source>
        <dbReference type="EnsemblPlants" id="AET3Gv20022200.2"/>
    </source>
</evidence>
<dbReference type="InterPro" id="IPR044730">
    <property type="entry name" value="RNase_H-like_dom_plant"/>
</dbReference>
<dbReference type="InterPro" id="IPR053151">
    <property type="entry name" value="RNase_H-like"/>
</dbReference>
<dbReference type="PANTHER" id="PTHR47723:SF18">
    <property type="entry name" value="RNASE H TYPE-1 DOMAIN-CONTAINING PROTEIN"/>
    <property type="match status" value="1"/>
</dbReference>
<protein>
    <recommendedName>
        <fullName evidence="1">RNase H type-1 domain-containing protein</fullName>
    </recommendedName>
</protein>
<name>A0A453DP78_AEGTS</name>
<dbReference type="GO" id="GO:0003676">
    <property type="term" value="F:nucleic acid binding"/>
    <property type="evidence" value="ECO:0007669"/>
    <property type="project" value="InterPro"/>
</dbReference>
<organism evidence="2 3">
    <name type="scientific">Aegilops tauschii subsp. strangulata</name>
    <name type="common">Goatgrass</name>
    <dbReference type="NCBI Taxonomy" id="200361"/>
    <lineage>
        <taxon>Eukaryota</taxon>
        <taxon>Viridiplantae</taxon>
        <taxon>Streptophyta</taxon>
        <taxon>Embryophyta</taxon>
        <taxon>Tracheophyta</taxon>
        <taxon>Spermatophyta</taxon>
        <taxon>Magnoliopsida</taxon>
        <taxon>Liliopsida</taxon>
        <taxon>Poales</taxon>
        <taxon>Poaceae</taxon>
        <taxon>BOP clade</taxon>
        <taxon>Pooideae</taxon>
        <taxon>Triticodae</taxon>
        <taxon>Triticeae</taxon>
        <taxon>Triticinae</taxon>
        <taxon>Aegilops</taxon>
    </lineage>
</organism>
<proteinExistence type="predicted"/>
<keyword evidence="3" id="KW-1185">Reference proteome</keyword>
<reference evidence="2" key="5">
    <citation type="journal article" date="2021" name="G3 (Bethesda)">
        <title>Aegilops tauschii genome assembly Aet v5.0 features greater sequence contiguity and improved annotation.</title>
        <authorList>
            <person name="Wang L."/>
            <person name="Zhu T."/>
            <person name="Rodriguez J.C."/>
            <person name="Deal K.R."/>
            <person name="Dubcovsky J."/>
            <person name="McGuire P.E."/>
            <person name="Lux T."/>
            <person name="Spannagl M."/>
            <person name="Mayer K.F.X."/>
            <person name="Baldrich P."/>
            <person name="Meyers B.C."/>
            <person name="Huo N."/>
            <person name="Gu Y.Q."/>
            <person name="Zhou H."/>
            <person name="Devos K.M."/>
            <person name="Bennetzen J.L."/>
            <person name="Unver T."/>
            <person name="Budak H."/>
            <person name="Gulick P.J."/>
            <person name="Galiba G."/>
            <person name="Kalapos B."/>
            <person name="Nelson D.R."/>
            <person name="Li P."/>
            <person name="You F.M."/>
            <person name="Luo M.C."/>
            <person name="Dvorak J."/>
        </authorList>
    </citation>
    <scope>NUCLEOTIDE SEQUENCE [LARGE SCALE GENOMIC DNA]</scope>
    <source>
        <strain evidence="2">cv. AL8/78</strain>
    </source>
</reference>
<dbReference type="EnsemblPlants" id="AET3Gv20022200.2">
    <property type="protein sequence ID" value="AET3Gv20022200.2"/>
    <property type="gene ID" value="AET3Gv20022200"/>
</dbReference>
<evidence type="ECO:0000313" key="3">
    <source>
        <dbReference type="Proteomes" id="UP000015105"/>
    </source>
</evidence>
<dbReference type="CDD" id="cd06222">
    <property type="entry name" value="RNase_H_like"/>
    <property type="match status" value="1"/>
</dbReference>